<name>A0A542DRP7_AMYCI</name>
<evidence type="ECO:0000313" key="6">
    <source>
        <dbReference type="Proteomes" id="UP000320876"/>
    </source>
</evidence>
<evidence type="ECO:0000313" key="5">
    <source>
        <dbReference type="EMBL" id="TQJ05782.1"/>
    </source>
</evidence>
<comment type="caution">
    <text evidence="5">The sequence shown here is derived from an EMBL/GenBank/DDBJ whole genome shotgun (WGS) entry which is preliminary data.</text>
</comment>
<proteinExistence type="inferred from homology"/>
<comment type="similarity">
    <text evidence="2">Belongs to the EspG family.</text>
</comment>
<evidence type="ECO:0000256" key="1">
    <source>
        <dbReference type="ARBA" id="ARBA00004496"/>
    </source>
</evidence>
<dbReference type="Proteomes" id="UP000320876">
    <property type="component" value="Unassembled WGS sequence"/>
</dbReference>
<dbReference type="Pfam" id="PF14011">
    <property type="entry name" value="ESX-1_EspG"/>
    <property type="match status" value="1"/>
</dbReference>
<dbReference type="InterPro" id="IPR025734">
    <property type="entry name" value="EspG"/>
</dbReference>
<protein>
    <submittedName>
        <fullName evidence="5">ESAT-6 protein secretion system EspG family protein</fullName>
    </submittedName>
</protein>
<evidence type="ECO:0000256" key="2">
    <source>
        <dbReference type="ARBA" id="ARBA00006411"/>
    </source>
</evidence>
<gene>
    <name evidence="5" type="ORF">FB471_5622</name>
</gene>
<organism evidence="5 6">
    <name type="scientific">Amycolatopsis cihanbeyliensis</name>
    <dbReference type="NCBI Taxonomy" id="1128664"/>
    <lineage>
        <taxon>Bacteria</taxon>
        <taxon>Bacillati</taxon>
        <taxon>Actinomycetota</taxon>
        <taxon>Actinomycetes</taxon>
        <taxon>Pseudonocardiales</taxon>
        <taxon>Pseudonocardiaceae</taxon>
        <taxon>Amycolatopsis</taxon>
    </lineage>
</organism>
<keyword evidence="3" id="KW-0963">Cytoplasm</keyword>
<keyword evidence="6" id="KW-1185">Reference proteome</keyword>
<keyword evidence="4" id="KW-0143">Chaperone</keyword>
<dbReference type="AlphaFoldDB" id="A0A542DRP7"/>
<evidence type="ECO:0000256" key="3">
    <source>
        <dbReference type="ARBA" id="ARBA00022490"/>
    </source>
</evidence>
<comment type="subcellular location">
    <subcellularLocation>
        <location evidence="1">Cytoplasm</location>
    </subcellularLocation>
</comment>
<evidence type="ECO:0000256" key="4">
    <source>
        <dbReference type="ARBA" id="ARBA00023186"/>
    </source>
</evidence>
<dbReference type="EMBL" id="VFML01000001">
    <property type="protein sequence ID" value="TQJ05782.1"/>
    <property type="molecule type" value="Genomic_DNA"/>
</dbReference>
<accession>A0A542DRP7</accession>
<sequence length="263" mass="29974">MAASFSAHLEELDILEEDLRLGRWVYPYEIPYASPTFTERTEQRARTWARLRENGLAIGDSLHPEVEDLLRAWSSPHVLVTQVATVTATDVRYLYRGGWRGKLGFISQQSGDKLLFERLRPEQVVPEMVSFLPEWPALRHNPATILTPPRAGQQDEDALPVTDEDEGVQANNRKAIEHFFTAPMLRYGIISCSVREPDTHVRRGREQQLGSLTWFDTDDGRFFAVTEQLPDGALRQTFTGADNRRIAQWLRERLSGALEVGTD</sequence>
<reference evidence="5 6" key="1">
    <citation type="submission" date="2019-06" db="EMBL/GenBank/DDBJ databases">
        <title>Sequencing the genomes of 1000 actinobacteria strains.</title>
        <authorList>
            <person name="Klenk H.-P."/>
        </authorList>
    </citation>
    <scope>NUCLEOTIDE SEQUENCE [LARGE SCALE GENOMIC DNA]</scope>
    <source>
        <strain evidence="5 6">DSM 45679</strain>
    </source>
</reference>